<evidence type="ECO:0000256" key="4">
    <source>
        <dbReference type="ARBA" id="ARBA00023242"/>
    </source>
</evidence>
<comment type="caution">
    <text evidence="7">The sequence shown here is derived from an EMBL/GenBank/DDBJ whole genome shotgun (WGS) entry which is preliminary data.</text>
</comment>
<dbReference type="GO" id="GO:0008270">
    <property type="term" value="F:zinc ion binding"/>
    <property type="evidence" value="ECO:0007669"/>
    <property type="project" value="InterPro"/>
</dbReference>
<evidence type="ECO:0000256" key="3">
    <source>
        <dbReference type="ARBA" id="ARBA00023163"/>
    </source>
</evidence>
<dbReference type="VEuPathDB" id="FungiDB:EMCG_04859"/>
<name>A0A0G2HS19_9EURO</name>
<evidence type="ECO:0000313" key="8">
    <source>
        <dbReference type="Proteomes" id="UP000034164"/>
    </source>
</evidence>
<dbReference type="SMART" id="SM00066">
    <property type="entry name" value="GAL4"/>
    <property type="match status" value="1"/>
</dbReference>
<dbReference type="PANTHER" id="PTHR38791">
    <property type="entry name" value="ZN(II)2CYS6 TRANSCRIPTION FACTOR (EUROFUNG)-RELATED-RELATED"/>
    <property type="match status" value="1"/>
</dbReference>
<feature type="domain" description="Zn(2)-C6 fungal-type" evidence="6">
    <location>
        <begin position="7"/>
        <end position="35"/>
    </location>
</feature>
<keyword evidence="4" id="KW-0539">Nucleus</keyword>
<dbReference type="GO" id="GO:0000981">
    <property type="term" value="F:DNA-binding transcription factor activity, RNA polymerase II-specific"/>
    <property type="evidence" value="ECO:0007669"/>
    <property type="project" value="InterPro"/>
</dbReference>
<dbReference type="SUPFAM" id="SSF57701">
    <property type="entry name" value="Zn2/Cys6 DNA-binding domain"/>
    <property type="match status" value="1"/>
</dbReference>
<sequence>MPFPSHGCRACKQRRVKCDETRPICNRCRKANLTCNNVEDSNFIFLSENEFVVGRRNRPRGPNVSARVVSHAGDGGQNSSASKKAGNRPGSSENAGHALQRRHPEPRSSISQTLEIPIDEQALNYYYRHYLEMEHFLPDIADSHLKYVAASRCFTEPQSILSLAIFAVSHATFGRARKSHTSLTAGGKQYSKALVKTNLALQNASHATDDEVLLAIMLLSFYENAVMGKQTSTDPNHAIQAWASRSFAHHDGALAVLNLRRQARQRTSSALALDKLVRRLLVKSLLLRSMPLPPWLEDGFEYGEHGFALELDNCLVEVAKVRHRKKRLFADFLNNSPSDVCDKEAILHSLLEEAHTLDGTLFSWTDNLSLENWYSTHTVKVHGHAGTRSRVFGSTVHIYPTIGHAGVWNRYRALRLSVNDIMLQTLSTLDGLANYNGTTESLAEASKLTIQHLSDDLCASVPYMLGLVETGCAIGHDSSIIIADTPASSKRAVNATTAGFLCWPLAMAAMVSAIPEQHEQYLKSCLLEVSEIVDDGVLERLAVFLPQLSKSSANA</sequence>
<dbReference type="InterPro" id="IPR053175">
    <property type="entry name" value="DHMBA_Reg_Transcription_Factor"/>
</dbReference>
<evidence type="ECO:0000256" key="1">
    <source>
        <dbReference type="ARBA" id="ARBA00023015"/>
    </source>
</evidence>
<organism evidence="7 8">
    <name type="scientific">[Emmonsia] crescens</name>
    <dbReference type="NCBI Taxonomy" id="73230"/>
    <lineage>
        <taxon>Eukaryota</taxon>
        <taxon>Fungi</taxon>
        <taxon>Dikarya</taxon>
        <taxon>Ascomycota</taxon>
        <taxon>Pezizomycotina</taxon>
        <taxon>Eurotiomycetes</taxon>
        <taxon>Eurotiomycetidae</taxon>
        <taxon>Onygenales</taxon>
        <taxon>Ajellomycetaceae</taxon>
        <taxon>Emergomyces</taxon>
    </lineage>
</organism>
<keyword evidence="1" id="KW-0805">Transcription regulation</keyword>
<accession>A0A0G2HS19</accession>
<gene>
    <name evidence="7" type="ORF">EMCG_04859</name>
</gene>
<reference evidence="8" key="1">
    <citation type="journal article" date="2015" name="PLoS Genet.">
        <title>The dynamic genome and transcriptome of the human fungal pathogen Blastomyces and close relative Emmonsia.</title>
        <authorList>
            <person name="Munoz J.F."/>
            <person name="Gauthier G.M."/>
            <person name="Desjardins C.A."/>
            <person name="Gallo J.E."/>
            <person name="Holder J."/>
            <person name="Sullivan T.D."/>
            <person name="Marty A.J."/>
            <person name="Carmen J.C."/>
            <person name="Chen Z."/>
            <person name="Ding L."/>
            <person name="Gujja S."/>
            <person name="Magrini V."/>
            <person name="Misas E."/>
            <person name="Mitreva M."/>
            <person name="Priest M."/>
            <person name="Saif S."/>
            <person name="Whiston E.A."/>
            <person name="Young S."/>
            <person name="Zeng Q."/>
            <person name="Goldman W.E."/>
            <person name="Mardis E.R."/>
            <person name="Taylor J.W."/>
            <person name="McEwen J.G."/>
            <person name="Clay O.K."/>
            <person name="Klein B.S."/>
            <person name="Cuomo C.A."/>
        </authorList>
    </citation>
    <scope>NUCLEOTIDE SEQUENCE [LARGE SCALE GENOMIC DNA]</scope>
    <source>
        <strain evidence="8">UAMH 3008</strain>
    </source>
</reference>
<keyword evidence="3" id="KW-0804">Transcription</keyword>
<dbReference type="EMBL" id="LCZI01001535">
    <property type="protein sequence ID" value="KKZ60495.1"/>
    <property type="molecule type" value="Genomic_DNA"/>
</dbReference>
<evidence type="ECO:0000313" key="7">
    <source>
        <dbReference type="EMBL" id="KKZ60495.1"/>
    </source>
</evidence>
<dbReference type="InterPro" id="IPR036864">
    <property type="entry name" value="Zn2-C6_fun-type_DNA-bd_sf"/>
</dbReference>
<evidence type="ECO:0000259" key="6">
    <source>
        <dbReference type="PROSITE" id="PS50048"/>
    </source>
</evidence>
<keyword evidence="2" id="KW-0238">DNA-binding</keyword>
<dbReference type="AlphaFoldDB" id="A0A0G2HS19"/>
<dbReference type="Pfam" id="PF00172">
    <property type="entry name" value="Zn_clus"/>
    <property type="match status" value="1"/>
</dbReference>
<dbReference type="PROSITE" id="PS50048">
    <property type="entry name" value="ZN2_CY6_FUNGAL_2"/>
    <property type="match status" value="1"/>
</dbReference>
<evidence type="ECO:0000256" key="2">
    <source>
        <dbReference type="ARBA" id="ARBA00023125"/>
    </source>
</evidence>
<dbReference type="Proteomes" id="UP000034164">
    <property type="component" value="Unassembled WGS sequence"/>
</dbReference>
<dbReference type="Gene3D" id="4.10.240.10">
    <property type="entry name" value="Zn(2)-C6 fungal-type DNA-binding domain"/>
    <property type="match status" value="1"/>
</dbReference>
<dbReference type="PROSITE" id="PS00463">
    <property type="entry name" value="ZN2_CY6_FUNGAL_1"/>
    <property type="match status" value="1"/>
</dbReference>
<dbReference type="OrthoDB" id="2991872at2759"/>
<dbReference type="CDD" id="cd00067">
    <property type="entry name" value="GAL4"/>
    <property type="match status" value="1"/>
</dbReference>
<protein>
    <recommendedName>
        <fullName evidence="6">Zn(2)-C6 fungal-type domain-containing protein</fullName>
    </recommendedName>
</protein>
<feature type="region of interest" description="Disordered" evidence="5">
    <location>
        <begin position="55"/>
        <end position="112"/>
    </location>
</feature>
<proteinExistence type="predicted"/>
<dbReference type="InterPro" id="IPR001138">
    <property type="entry name" value="Zn2Cys6_DnaBD"/>
</dbReference>
<evidence type="ECO:0000256" key="5">
    <source>
        <dbReference type="SAM" id="MobiDB-lite"/>
    </source>
</evidence>
<dbReference type="GO" id="GO:0003677">
    <property type="term" value="F:DNA binding"/>
    <property type="evidence" value="ECO:0007669"/>
    <property type="project" value="UniProtKB-KW"/>
</dbReference>